<evidence type="ECO:0000259" key="14">
    <source>
        <dbReference type="Pfam" id="PF14842"/>
    </source>
</evidence>
<dbReference type="InterPro" id="IPR032779">
    <property type="entry name" value="FliG_M"/>
</dbReference>
<dbReference type="NCBIfam" id="TIGR00207">
    <property type="entry name" value="fliG"/>
    <property type="match status" value="1"/>
</dbReference>
<evidence type="ECO:0000256" key="5">
    <source>
        <dbReference type="ARBA" id="ARBA00022475"/>
    </source>
</evidence>
<comment type="similarity">
    <text evidence="3 11">Belongs to the FliG family.</text>
</comment>
<dbReference type="GO" id="GO:0003774">
    <property type="term" value="F:cytoskeletal motor activity"/>
    <property type="evidence" value="ECO:0007669"/>
    <property type="project" value="InterPro"/>
</dbReference>
<proteinExistence type="inferred from homology"/>
<feature type="domain" description="Flagellar motor switch protein FliG N-terminal" evidence="14">
    <location>
        <begin position="17"/>
        <end position="118"/>
    </location>
</feature>
<dbReference type="SUPFAM" id="SSF48029">
    <property type="entry name" value="FliG"/>
    <property type="match status" value="2"/>
</dbReference>
<evidence type="ECO:0000313" key="15">
    <source>
        <dbReference type="EMBL" id="PRY86465.1"/>
    </source>
</evidence>
<evidence type="ECO:0000256" key="7">
    <source>
        <dbReference type="ARBA" id="ARBA00022779"/>
    </source>
</evidence>
<dbReference type="RefSeq" id="WP_106266731.1">
    <property type="nucleotide sequence ID" value="NZ_PVTQ01000012.1"/>
</dbReference>
<feature type="domain" description="Flagellar motor switch protein FliG C-terminal" evidence="12">
    <location>
        <begin position="230"/>
        <end position="336"/>
    </location>
</feature>
<evidence type="ECO:0000256" key="4">
    <source>
        <dbReference type="ARBA" id="ARBA00021870"/>
    </source>
</evidence>
<dbReference type="AlphaFoldDB" id="A0A2T0WII3"/>
<dbReference type="GO" id="GO:0005886">
    <property type="term" value="C:plasma membrane"/>
    <property type="evidence" value="ECO:0007669"/>
    <property type="project" value="UniProtKB-SubCell"/>
</dbReference>
<gene>
    <name evidence="15" type="ORF">CLV74_112104</name>
</gene>
<evidence type="ECO:0000256" key="9">
    <source>
        <dbReference type="ARBA" id="ARBA00023143"/>
    </source>
</evidence>
<dbReference type="InterPro" id="IPR028263">
    <property type="entry name" value="FliG_N"/>
</dbReference>
<feature type="domain" description="Flagellar motor switch protein FliG middle" evidence="13">
    <location>
        <begin position="128"/>
        <end position="200"/>
    </location>
</feature>
<dbReference type="InterPro" id="IPR000090">
    <property type="entry name" value="Flg_Motor_Flig"/>
</dbReference>
<keyword evidence="5 11" id="KW-1003">Cell membrane</keyword>
<dbReference type="PIRSF" id="PIRSF003161">
    <property type="entry name" value="FliG"/>
    <property type="match status" value="1"/>
</dbReference>
<evidence type="ECO:0000256" key="6">
    <source>
        <dbReference type="ARBA" id="ARBA00022500"/>
    </source>
</evidence>
<keyword evidence="7 11" id="KW-0283">Flagellar rotation</keyword>
<evidence type="ECO:0000256" key="11">
    <source>
        <dbReference type="PIRNR" id="PIRNR003161"/>
    </source>
</evidence>
<reference evidence="15 16" key="1">
    <citation type="submission" date="2018-03" db="EMBL/GenBank/DDBJ databases">
        <title>Genomic Encyclopedia of Archaeal and Bacterial Type Strains, Phase II (KMG-II): from individual species to whole genera.</title>
        <authorList>
            <person name="Goeker M."/>
        </authorList>
    </citation>
    <scope>NUCLEOTIDE SEQUENCE [LARGE SCALE GENOMIC DNA]</scope>
    <source>
        <strain evidence="15 16">DSM 100212</strain>
    </source>
</reference>
<protein>
    <recommendedName>
        <fullName evidence="4 11">Flagellar motor switch protein FliG</fullName>
    </recommendedName>
</protein>
<accession>A0A2T0WII3</accession>
<evidence type="ECO:0000256" key="8">
    <source>
        <dbReference type="ARBA" id="ARBA00023136"/>
    </source>
</evidence>
<dbReference type="GO" id="GO:0071973">
    <property type="term" value="P:bacterial-type flagellum-dependent cell motility"/>
    <property type="evidence" value="ECO:0007669"/>
    <property type="project" value="InterPro"/>
</dbReference>
<dbReference type="Gene3D" id="1.10.220.30">
    <property type="match status" value="3"/>
</dbReference>
<dbReference type="InterPro" id="IPR011002">
    <property type="entry name" value="FliG_a-hlx"/>
</dbReference>
<comment type="subcellular location">
    <subcellularLocation>
        <location evidence="1 11">Bacterial flagellum basal body</location>
    </subcellularLocation>
    <subcellularLocation>
        <location evidence="11">Cell inner membrane</location>
        <topology evidence="11">Peripheral membrane protein</topology>
        <orientation evidence="11">Cytoplasmic side</orientation>
    </subcellularLocation>
    <subcellularLocation>
        <location evidence="2">Cell membrane</location>
        <topology evidence="2">Peripheral membrane protein</topology>
        <orientation evidence="2">Cytoplasmic side</orientation>
    </subcellularLocation>
</comment>
<keyword evidence="8 11" id="KW-0472">Membrane</keyword>
<dbReference type="OrthoDB" id="9780302at2"/>
<keyword evidence="11" id="KW-0997">Cell inner membrane</keyword>
<evidence type="ECO:0000256" key="10">
    <source>
        <dbReference type="ARBA" id="ARBA00025598"/>
    </source>
</evidence>
<dbReference type="Pfam" id="PF01706">
    <property type="entry name" value="FliG_C"/>
    <property type="match status" value="1"/>
</dbReference>
<evidence type="ECO:0000259" key="12">
    <source>
        <dbReference type="Pfam" id="PF01706"/>
    </source>
</evidence>
<dbReference type="Pfam" id="PF14842">
    <property type="entry name" value="FliG_N"/>
    <property type="match status" value="1"/>
</dbReference>
<keyword evidence="15" id="KW-0966">Cell projection</keyword>
<keyword evidence="15" id="KW-0969">Cilium</keyword>
<keyword evidence="16" id="KW-1185">Reference proteome</keyword>
<dbReference type="Pfam" id="PF14841">
    <property type="entry name" value="FliG_M"/>
    <property type="match status" value="1"/>
</dbReference>
<keyword evidence="6 11" id="KW-0145">Chemotaxis</keyword>
<evidence type="ECO:0000313" key="16">
    <source>
        <dbReference type="Proteomes" id="UP000238392"/>
    </source>
</evidence>
<sequence>MNALVPVGEENTQLAGLDGTQKAAILMMLFGETAASSVLKELNPGQVQDLGAAMYGVRRISHETIAAVVDQFLEELSQQTNLGIGAGNYVRTVLNDALGPDKAQSVLSRITPSSAEHPIEIFDWMDAKAICELIMDEHPQIMALVVASIDTQLAAEVLRLLPESTQPDVIFRIATLTNVQPDALKDLEKVMQRKFKANTTLRASQIGGIRSAARIMNFTKQDMEQRIMKAIKGEDKDLMENLQDNMFVFDNLIQSEDRALQTLLREIEPEVLTLALKGADDQLLRKLLGCMSSRAAANIEDEMEAMGPVRLTAVQEAQKQIVAVARRLADAGTITLAGRGGEEMV</sequence>
<comment type="function">
    <text evidence="10 11">FliG is one of three proteins (FliG, FliN, FliM) that forms the rotor-mounted switch complex (C ring), located at the base of the basal body. This complex interacts with the CheY and CheZ chemotaxis proteins, in addition to contacting components of the motor that determine the direction of flagellar rotation.</text>
</comment>
<evidence type="ECO:0000256" key="3">
    <source>
        <dbReference type="ARBA" id="ARBA00010299"/>
    </source>
</evidence>
<dbReference type="Proteomes" id="UP000238392">
    <property type="component" value="Unassembled WGS sequence"/>
</dbReference>
<dbReference type="EMBL" id="PVTQ01000012">
    <property type="protein sequence ID" value="PRY86465.1"/>
    <property type="molecule type" value="Genomic_DNA"/>
</dbReference>
<dbReference type="InterPro" id="IPR023087">
    <property type="entry name" value="Flg_Motor_Flig_C"/>
</dbReference>
<dbReference type="GO" id="GO:0009425">
    <property type="term" value="C:bacterial-type flagellum basal body"/>
    <property type="evidence" value="ECO:0007669"/>
    <property type="project" value="UniProtKB-SubCell"/>
</dbReference>
<evidence type="ECO:0000256" key="2">
    <source>
        <dbReference type="ARBA" id="ARBA00004413"/>
    </source>
</evidence>
<organism evidence="15 16">
    <name type="scientific">Donghicola tyrosinivorans</name>
    <dbReference type="NCBI Taxonomy" id="1652492"/>
    <lineage>
        <taxon>Bacteria</taxon>
        <taxon>Pseudomonadati</taxon>
        <taxon>Pseudomonadota</taxon>
        <taxon>Alphaproteobacteria</taxon>
        <taxon>Rhodobacterales</taxon>
        <taxon>Roseobacteraceae</taxon>
        <taxon>Donghicola</taxon>
    </lineage>
</organism>
<keyword evidence="15" id="KW-0282">Flagellum</keyword>
<dbReference type="PANTHER" id="PTHR30534">
    <property type="entry name" value="FLAGELLAR MOTOR SWITCH PROTEIN FLIG"/>
    <property type="match status" value="1"/>
</dbReference>
<evidence type="ECO:0000259" key="13">
    <source>
        <dbReference type="Pfam" id="PF14841"/>
    </source>
</evidence>
<dbReference type="PANTHER" id="PTHR30534:SF0">
    <property type="entry name" value="FLAGELLAR MOTOR SWITCH PROTEIN FLIG"/>
    <property type="match status" value="1"/>
</dbReference>
<comment type="caution">
    <text evidence="15">The sequence shown here is derived from an EMBL/GenBank/DDBJ whole genome shotgun (WGS) entry which is preliminary data.</text>
</comment>
<keyword evidence="9 11" id="KW-0975">Bacterial flagellum</keyword>
<dbReference type="PRINTS" id="PR00954">
    <property type="entry name" value="FLGMOTORFLIG"/>
</dbReference>
<dbReference type="GO" id="GO:0006935">
    <property type="term" value="P:chemotaxis"/>
    <property type="evidence" value="ECO:0007669"/>
    <property type="project" value="UniProtKB-KW"/>
</dbReference>
<evidence type="ECO:0000256" key="1">
    <source>
        <dbReference type="ARBA" id="ARBA00004117"/>
    </source>
</evidence>
<name>A0A2T0WII3_9RHOB</name>